<feature type="transmembrane region" description="Helical" evidence="2">
    <location>
        <begin position="70"/>
        <end position="88"/>
    </location>
</feature>
<feature type="region of interest" description="Disordered" evidence="1">
    <location>
        <begin position="1"/>
        <end position="31"/>
    </location>
</feature>
<keyword evidence="4" id="KW-1185">Reference proteome</keyword>
<feature type="region of interest" description="Disordered" evidence="1">
    <location>
        <begin position="104"/>
        <end position="151"/>
    </location>
</feature>
<dbReference type="EMBL" id="ATMH01012044">
    <property type="protein sequence ID" value="EPY15480.1"/>
    <property type="molecule type" value="Genomic_DNA"/>
</dbReference>
<gene>
    <name evidence="3" type="ORF">STCU_11994</name>
</gene>
<feature type="compositionally biased region" description="Low complexity" evidence="1">
    <location>
        <begin position="106"/>
        <end position="139"/>
    </location>
</feature>
<proteinExistence type="predicted"/>
<evidence type="ECO:0000313" key="4">
    <source>
        <dbReference type="Proteomes" id="UP000015354"/>
    </source>
</evidence>
<dbReference type="AlphaFoldDB" id="S9UY63"/>
<evidence type="ECO:0000256" key="1">
    <source>
        <dbReference type="SAM" id="MobiDB-lite"/>
    </source>
</evidence>
<feature type="compositionally biased region" description="Polar residues" evidence="1">
    <location>
        <begin position="140"/>
        <end position="151"/>
    </location>
</feature>
<keyword evidence="2" id="KW-0472">Membrane</keyword>
<organism evidence="3 4">
    <name type="scientific">Strigomonas culicis</name>
    <dbReference type="NCBI Taxonomy" id="28005"/>
    <lineage>
        <taxon>Eukaryota</taxon>
        <taxon>Discoba</taxon>
        <taxon>Euglenozoa</taxon>
        <taxon>Kinetoplastea</taxon>
        <taxon>Metakinetoplastina</taxon>
        <taxon>Trypanosomatida</taxon>
        <taxon>Trypanosomatidae</taxon>
        <taxon>Strigomonadinae</taxon>
        <taxon>Strigomonas</taxon>
    </lineage>
</organism>
<name>S9UY63_9TRYP</name>
<evidence type="ECO:0000256" key="2">
    <source>
        <dbReference type="SAM" id="Phobius"/>
    </source>
</evidence>
<accession>S9UY63</accession>
<protein>
    <submittedName>
        <fullName evidence="3">Mucin TcMUCII</fullName>
    </submittedName>
</protein>
<reference evidence="3 4" key="1">
    <citation type="journal article" date="2013" name="PLoS ONE">
        <title>Predicting the Proteins of Angomonas deanei, Strigomonas culicis and Their Respective Endosymbionts Reveals New Aspects of the Trypanosomatidae Family.</title>
        <authorList>
            <person name="Motta M.C."/>
            <person name="Martins A.C."/>
            <person name="de Souza S.S."/>
            <person name="Catta-Preta C.M."/>
            <person name="Silva R."/>
            <person name="Klein C.C."/>
            <person name="de Almeida L.G."/>
            <person name="de Lima Cunha O."/>
            <person name="Ciapina L.P."/>
            <person name="Brocchi M."/>
            <person name="Colabardini A.C."/>
            <person name="de Araujo Lima B."/>
            <person name="Machado C.R."/>
            <person name="de Almeida Soares C.M."/>
            <person name="Probst C.M."/>
            <person name="de Menezes C.B."/>
            <person name="Thompson C.E."/>
            <person name="Bartholomeu D.C."/>
            <person name="Gradia D.F."/>
            <person name="Pavoni D.P."/>
            <person name="Grisard E.C."/>
            <person name="Fantinatti-Garboggini F."/>
            <person name="Marchini F.K."/>
            <person name="Rodrigues-Luiz G.F."/>
            <person name="Wagner G."/>
            <person name="Goldman G.H."/>
            <person name="Fietto J.L."/>
            <person name="Elias M.C."/>
            <person name="Goldman M.H."/>
            <person name="Sagot M.F."/>
            <person name="Pereira M."/>
            <person name="Stoco P.H."/>
            <person name="de Mendonca-Neto R.P."/>
            <person name="Teixeira S.M."/>
            <person name="Maciel T.E."/>
            <person name="de Oliveira Mendes T.A."/>
            <person name="Urmenyi T.P."/>
            <person name="de Souza W."/>
            <person name="Schenkman S."/>
            <person name="de Vasconcelos A.T."/>
        </authorList>
    </citation>
    <scope>NUCLEOTIDE SEQUENCE [LARGE SCALE GENOMIC DNA]</scope>
</reference>
<dbReference type="Proteomes" id="UP000015354">
    <property type="component" value="Unassembled WGS sequence"/>
</dbReference>
<comment type="caution">
    <text evidence="3">The sequence shown here is derived from an EMBL/GenBank/DDBJ whole genome shotgun (WGS) entry which is preliminary data.</text>
</comment>
<keyword evidence="2" id="KW-0812">Transmembrane</keyword>
<dbReference type="OrthoDB" id="273799at2759"/>
<keyword evidence="2" id="KW-1133">Transmembrane helix</keyword>
<evidence type="ECO:0000313" key="3">
    <source>
        <dbReference type="EMBL" id="EPY15480.1"/>
    </source>
</evidence>
<sequence length="151" mass="15910">MLSNHSANNQDDRFVNEPADGSNQNGHGGATVADSIRSTIVNIGTLSPREVIQQVDRKHIHGLLIRFGNHIPLVAFGICVCIALICSVQREITYTRANKQAAANNTTTTTTVAPTTTTTTTTTSTTTVAPTTTVTPTSTDAPKNDSNSASD</sequence>